<dbReference type="EMBL" id="JAJAGO010000006">
    <property type="protein sequence ID" value="MCT2591125.1"/>
    <property type="molecule type" value="Genomic_DNA"/>
</dbReference>
<accession>A0ABT2JTC0</accession>
<evidence type="ECO:0000313" key="4">
    <source>
        <dbReference type="Proteomes" id="UP001156389"/>
    </source>
</evidence>
<evidence type="ECO:0000313" key="3">
    <source>
        <dbReference type="EMBL" id="MCT2591125.1"/>
    </source>
</evidence>
<name>A0ABT2JTC0_9ACTN</name>
<feature type="region of interest" description="Disordered" evidence="1">
    <location>
        <begin position="340"/>
        <end position="371"/>
    </location>
</feature>
<feature type="transmembrane region" description="Helical" evidence="2">
    <location>
        <begin position="15"/>
        <end position="36"/>
    </location>
</feature>
<feature type="compositionally biased region" description="Pro residues" evidence="1">
    <location>
        <begin position="342"/>
        <end position="353"/>
    </location>
</feature>
<evidence type="ECO:0000256" key="1">
    <source>
        <dbReference type="SAM" id="MobiDB-lite"/>
    </source>
</evidence>
<gene>
    <name evidence="3" type="ORF">LHJ74_14610</name>
</gene>
<feature type="transmembrane region" description="Helical" evidence="2">
    <location>
        <begin position="48"/>
        <end position="64"/>
    </location>
</feature>
<evidence type="ECO:0000256" key="2">
    <source>
        <dbReference type="SAM" id="Phobius"/>
    </source>
</evidence>
<keyword evidence="2" id="KW-1133">Transmembrane helix</keyword>
<dbReference type="RefSeq" id="WP_260218450.1">
    <property type="nucleotide sequence ID" value="NZ_JAJAGO010000006.1"/>
</dbReference>
<reference evidence="3 4" key="1">
    <citation type="submission" date="2021-10" db="EMBL/GenBank/DDBJ databases">
        <title>Streptomyces gossypii sp. nov., isolated from soil collected from cotton field.</title>
        <authorList>
            <person name="Ge X."/>
            <person name="Chen X."/>
            <person name="Liu W."/>
        </authorList>
    </citation>
    <scope>NUCLEOTIDE SEQUENCE [LARGE SCALE GENOMIC DNA]</scope>
    <source>
        <strain evidence="3 4">N2-109</strain>
    </source>
</reference>
<organism evidence="3 4">
    <name type="scientific">Streptomyces gossypii</name>
    <dbReference type="NCBI Taxonomy" id="2883101"/>
    <lineage>
        <taxon>Bacteria</taxon>
        <taxon>Bacillati</taxon>
        <taxon>Actinomycetota</taxon>
        <taxon>Actinomycetes</taxon>
        <taxon>Kitasatosporales</taxon>
        <taxon>Streptomycetaceae</taxon>
        <taxon>Streptomyces</taxon>
    </lineage>
</organism>
<comment type="caution">
    <text evidence="3">The sequence shown here is derived from an EMBL/GenBank/DDBJ whole genome shotgun (WGS) entry which is preliminary data.</text>
</comment>
<keyword evidence="4" id="KW-1185">Reference proteome</keyword>
<keyword evidence="2" id="KW-0472">Membrane</keyword>
<proteinExistence type="predicted"/>
<feature type="compositionally biased region" description="Low complexity" evidence="1">
    <location>
        <begin position="361"/>
        <end position="371"/>
    </location>
</feature>
<sequence length="466" mass="49268">MDPAAVTSWASHHPYPAAALAAATLLLAAGTVWCVARAVRSAIRPQSSVVVAAIGAAVCTAYTADTSWRFAAHRLDMASTAERVMMFAAAEVALLACALMARAHKATTAETSGTSGTSGVPGILVWVITGVQVIPAYAESGLIGGTVRAVIGPVMAGLLWHLAMGLEIRVARPRALSSGLLAMIGRELRERMLSRLGLAVRDRTAEQISRDRATARAVRLASRRWLSPWGRARLAAAVARAGVGADPEQRHHLLLLLSARRGAAELTSIELRSPWQPEQPPATPRTPAALVHQQLADMHPLDAVRRVQSAHPNLNPGELAAECISHGVVVSEQLVRVAIGAPNPPRTPAPVPEVHPERTRTPAPEAPASEPEPLHRFVLDLAPMHLPHPEVCAPAPVAALDPPRRLEVHATVPSGFAPEPAETDPLLDQARALAPGRTPSLRQLKSLGIGQARAQRLQTALTTTAP</sequence>
<protein>
    <recommendedName>
        <fullName evidence="5">Integral membrane protein</fullName>
    </recommendedName>
</protein>
<dbReference type="Proteomes" id="UP001156389">
    <property type="component" value="Unassembled WGS sequence"/>
</dbReference>
<evidence type="ECO:0008006" key="5">
    <source>
        <dbReference type="Google" id="ProtNLM"/>
    </source>
</evidence>
<feature type="transmembrane region" description="Helical" evidence="2">
    <location>
        <begin position="115"/>
        <end position="138"/>
    </location>
</feature>
<keyword evidence="2" id="KW-0812">Transmembrane</keyword>
<feature type="transmembrane region" description="Helical" evidence="2">
    <location>
        <begin position="84"/>
        <end position="103"/>
    </location>
</feature>